<feature type="region of interest" description="Disordered" evidence="1">
    <location>
        <begin position="235"/>
        <end position="257"/>
    </location>
</feature>
<evidence type="ECO:0000313" key="2">
    <source>
        <dbReference type="EMBL" id="RWA04659.1"/>
    </source>
</evidence>
<protein>
    <submittedName>
        <fullName evidence="2">Uncharacterized protein</fullName>
    </submittedName>
</protein>
<reference evidence="2 3" key="1">
    <citation type="submission" date="2018-12" db="EMBL/GenBank/DDBJ databases">
        <title>Draft genome sequence of Xylaria grammica IHI A82.</title>
        <authorList>
            <person name="Buettner E."/>
            <person name="Kellner H."/>
        </authorList>
    </citation>
    <scope>NUCLEOTIDE SEQUENCE [LARGE SCALE GENOMIC DNA]</scope>
    <source>
        <strain evidence="2 3">IHI A82</strain>
    </source>
</reference>
<accession>A0A439CR67</accession>
<dbReference type="STRING" id="363999.A0A439CR67"/>
<keyword evidence="3" id="KW-1185">Reference proteome</keyword>
<evidence type="ECO:0000313" key="3">
    <source>
        <dbReference type="Proteomes" id="UP000286045"/>
    </source>
</evidence>
<feature type="non-terminal residue" evidence="2">
    <location>
        <position position="455"/>
    </location>
</feature>
<gene>
    <name evidence="2" type="ORF">EKO27_g10445</name>
</gene>
<feature type="compositionally biased region" description="Polar residues" evidence="1">
    <location>
        <begin position="10"/>
        <end position="32"/>
    </location>
</feature>
<dbReference type="AlphaFoldDB" id="A0A439CR67"/>
<feature type="region of interest" description="Disordered" evidence="1">
    <location>
        <begin position="1"/>
        <end position="101"/>
    </location>
</feature>
<feature type="compositionally biased region" description="Polar residues" evidence="1">
    <location>
        <begin position="244"/>
        <end position="253"/>
    </location>
</feature>
<feature type="compositionally biased region" description="Basic and acidic residues" evidence="1">
    <location>
        <begin position="67"/>
        <end position="86"/>
    </location>
</feature>
<feature type="region of interest" description="Disordered" evidence="1">
    <location>
        <begin position="302"/>
        <end position="329"/>
    </location>
</feature>
<dbReference type="EMBL" id="RYZI01000535">
    <property type="protein sequence ID" value="RWA04659.1"/>
    <property type="molecule type" value="Genomic_DNA"/>
</dbReference>
<sequence>MHRLGLSRGELSSQIPVTKPVNDTTPLTQSTGPERAKPISRTQSRTFPQSRKEKMDKSMASSGIDSRLGKRSAEVENAAARDEEALRKRRQPVPGDFEDLDKDTKKKLYDTFTFDAHMKMLEAAVRREQGGRQSTDTQASKRFVEIWEARLLPRIEEVLDANIRGEYTVNVSRGPGPGNRTVVIMTEAPVTDAVEQRLREAKAEILPHDLDATTALVFRQGSVEFLADPGTALSRVSSHDSEDSCTSPVNTHWSPDPAIGDSVGWETEAATLGPLLQINQRFYRLVCWHLFDDRATRGTNYRWKLPNPPPGLSTYRPSPRDSRDGNHAGDVVAYSGPMYATSRRSESIQNGDVVTDWALIESTEAIERTPQPNIVRRNVPMSTHTHDVQVTRDEDPASYLRACGNAPPLVYSVGRTSGYTTGQLGLTHGTHKLRSEKKTKNWTVESLSPDDAVAA</sequence>
<dbReference type="Proteomes" id="UP000286045">
    <property type="component" value="Unassembled WGS sequence"/>
</dbReference>
<organism evidence="2 3">
    <name type="scientific">Xylaria grammica</name>
    <dbReference type="NCBI Taxonomy" id="363999"/>
    <lineage>
        <taxon>Eukaryota</taxon>
        <taxon>Fungi</taxon>
        <taxon>Dikarya</taxon>
        <taxon>Ascomycota</taxon>
        <taxon>Pezizomycotina</taxon>
        <taxon>Sordariomycetes</taxon>
        <taxon>Xylariomycetidae</taxon>
        <taxon>Xylariales</taxon>
        <taxon>Xylariaceae</taxon>
        <taxon>Xylaria</taxon>
    </lineage>
</organism>
<comment type="caution">
    <text evidence="2">The sequence shown here is derived from an EMBL/GenBank/DDBJ whole genome shotgun (WGS) entry which is preliminary data.</text>
</comment>
<feature type="compositionally biased region" description="Basic and acidic residues" evidence="1">
    <location>
        <begin position="318"/>
        <end position="327"/>
    </location>
</feature>
<feature type="compositionally biased region" description="Polar residues" evidence="1">
    <location>
        <begin position="40"/>
        <end position="49"/>
    </location>
</feature>
<proteinExistence type="predicted"/>
<evidence type="ECO:0000256" key="1">
    <source>
        <dbReference type="SAM" id="MobiDB-lite"/>
    </source>
</evidence>
<name>A0A439CR67_9PEZI</name>